<dbReference type="EMBL" id="VIIS01001067">
    <property type="protein sequence ID" value="KAF0302392.1"/>
    <property type="molecule type" value="Genomic_DNA"/>
</dbReference>
<feature type="region of interest" description="Disordered" evidence="1">
    <location>
        <begin position="124"/>
        <end position="232"/>
    </location>
</feature>
<dbReference type="Gene3D" id="1.10.10.60">
    <property type="entry name" value="Homeodomain-like"/>
    <property type="match status" value="1"/>
</dbReference>
<evidence type="ECO:0000313" key="4">
    <source>
        <dbReference type="Proteomes" id="UP000440578"/>
    </source>
</evidence>
<gene>
    <name evidence="3" type="primary">ZSCAN29_1</name>
    <name evidence="3" type="ORF">FJT64_025528</name>
</gene>
<sequence>MIEGAVMWTSLETAELMALWRRTETQQMFRSSGRNLAIWERLAEELLERGFYRTAHQCRAKLHNMVCLYRKVERGELPRARCRHYDTLRGVLSAGSREELERFNAPWEERCRRERLLREQELSQLSKLPAGDRQSPGQTQLSPGQTQLSPGQTQLSPGQTQLSPGQTQLSPDHPQLSPATAGSRSASSPLGSASSTGRRPPPTLVPLSDQGKTQRRQLPELLPLSALSPDRAQRLRWSGCSISD</sequence>
<feature type="compositionally biased region" description="Low complexity" evidence="1">
    <location>
        <begin position="181"/>
        <end position="197"/>
    </location>
</feature>
<dbReference type="Pfam" id="PF13837">
    <property type="entry name" value="Myb_DNA-bind_4"/>
    <property type="match status" value="1"/>
</dbReference>
<evidence type="ECO:0000259" key="2">
    <source>
        <dbReference type="Pfam" id="PF13837"/>
    </source>
</evidence>
<evidence type="ECO:0000256" key="1">
    <source>
        <dbReference type="SAM" id="MobiDB-lite"/>
    </source>
</evidence>
<organism evidence="3 4">
    <name type="scientific">Amphibalanus amphitrite</name>
    <name type="common">Striped barnacle</name>
    <name type="synonym">Balanus amphitrite</name>
    <dbReference type="NCBI Taxonomy" id="1232801"/>
    <lineage>
        <taxon>Eukaryota</taxon>
        <taxon>Metazoa</taxon>
        <taxon>Ecdysozoa</taxon>
        <taxon>Arthropoda</taxon>
        <taxon>Crustacea</taxon>
        <taxon>Multicrustacea</taxon>
        <taxon>Cirripedia</taxon>
        <taxon>Thoracica</taxon>
        <taxon>Thoracicalcarea</taxon>
        <taxon>Balanomorpha</taxon>
        <taxon>Balanoidea</taxon>
        <taxon>Balanidae</taxon>
        <taxon>Amphibalaninae</taxon>
        <taxon>Amphibalanus</taxon>
    </lineage>
</organism>
<protein>
    <submittedName>
        <fullName evidence="3">Zinc finger and SCAN domain-containing protein 29</fullName>
    </submittedName>
</protein>
<dbReference type="PANTHER" id="PTHR47595">
    <property type="entry name" value="HEAT SHOCK 70 KDA PROTEIN 14"/>
    <property type="match status" value="1"/>
</dbReference>
<dbReference type="InterPro" id="IPR044822">
    <property type="entry name" value="Myb_DNA-bind_4"/>
</dbReference>
<dbReference type="AlphaFoldDB" id="A0A6A4WI06"/>
<feature type="compositionally biased region" description="Low complexity" evidence="1">
    <location>
        <begin position="219"/>
        <end position="229"/>
    </location>
</feature>
<accession>A0A6A4WI06</accession>
<name>A0A6A4WI06_AMPAM</name>
<dbReference type="CDD" id="cd12203">
    <property type="entry name" value="GT1"/>
    <property type="match status" value="1"/>
</dbReference>
<reference evidence="3 4" key="1">
    <citation type="submission" date="2019-07" db="EMBL/GenBank/DDBJ databases">
        <title>Draft genome assembly of a fouling barnacle, Amphibalanus amphitrite (Darwin, 1854): The first reference genome for Thecostraca.</title>
        <authorList>
            <person name="Kim W."/>
        </authorList>
    </citation>
    <scope>NUCLEOTIDE SEQUENCE [LARGE SCALE GENOMIC DNA]</scope>
    <source>
        <strain evidence="3">SNU_AA5</strain>
        <tissue evidence="3">Soma without cirri and trophi</tissue>
    </source>
</reference>
<evidence type="ECO:0000313" key="3">
    <source>
        <dbReference type="EMBL" id="KAF0302392.1"/>
    </source>
</evidence>
<keyword evidence="4" id="KW-1185">Reference proteome</keyword>
<comment type="caution">
    <text evidence="3">The sequence shown here is derived from an EMBL/GenBank/DDBJ whole genome shotgun (WGS) entry which is preliminary data.</text>
</comment>
<proteinExistence type="predicted"/>
<dbReference type="PANTHER" id="PTHR47595:SF1">
    <property type="entry name" value="MYB_SANT-LIKE DNA-BINDING DOMAIN-CONTAINING PROTEIN"/>
    <property type="match status" value="1"/>
</dbReference>
<feature type="compositionally biased region" description="Polar residues" evidence="1">
    <location>
        <begin position="135"/>
        <end position="170"/>
    </location>
</feature>
<feature type="domain" description="Myb/SANT-like DNA-binding" evidence="2">
    <location>
        <begin position="7"/>
        <end position="88"/>
    </location>
</feature>
<dbReference type="Proteomes" id="UP000440578">
    <property type="component" value="Unassembled WGS sequence"/>
</dbReference>